<reference evidence="1 2" key="1">
    <citation type="submission" date="2011-10" db="EMBL/GenBank/DDBJ databases">
        <title>Genome sequence of Gluconobacter morbifer G707, isolated from Drosophila gut.</title>
        <authorList>
            <person name="Lee W.-J."/>
            <person name="Kim E.-K."/>
        </authorList>
    </citation>
    <scope>NUCLEOTIDE SEQUENCE [LARGE SCALE GENOMIC DNA]</scope>
    <source>
        <strain evidence="1 2">G707</strain>
    </source>
</reference>
<proteinExistence type="predicted"/>
<dbReference type="Proteomes" id="UP000004949">
    <property type="component" value="Unassembled WGS sequence"/>
</dbReference>
<gene>
    <name evidence="1" type="ORF">GMO_09230</name>
</gene>
<organism evidence="1 2">
    <name type="scientific">Gluconobacter morbifer G707</name>
    <dbReference type="NCBI Taxonomy" id="1088869"/>
    <lineage>
        <taxon>Bacteria</taxon>
        <taxon>Pseudomonadati</taxon>
        <taxon>Pseudomonadota</taxon>
        <taxon>Alphaproteobacteria</taxon>
        <taxon>Acetobacterales</taxon>
        <taxon>Acetobacteraceae</taxon>
        <taxon>Gluconobacter</taxon>
    </lineage>
</organism>
<protein>
    <submittedName>
        <fullName evidence="1">Putative transposase</fullName>
    </submittedName>
</protein>
<evidence type="ECO:0000313" key="2">
    <source>
        <dbReference type="Proteomes" id="UP000004949"/>
    </source>
</evidence>
<evidence type="ECO:0000313" key="1">
    <source>
        <dbReference type="EMBL" id="EHH69615.1"/>
    </source>
</evidence>
<comment type="caution">
    <text evidence="1">The sequence shown here is derived from an EMBL/GenBank/DDBJ whole genome shotgun (WGS) entry which is preliminary data.</text>
</comment>
<sequence length="58" mass="6876">MFNRLRQMRPIAFCYDKTALSFMSFLNLVSVRLWISSFVNVASSYRDIVIKVQKNELK</sequence>
<dbReference type="eggNOG" id="COG2801">
    <property type="taxonomic scope" value="Bacteria"/>
</dbReference>
<keyword evidence="2" id="KW-1185">Reference proteome</keyword>
<accession>G6XHF7</accession>
<dbReference type="STRING" id="1088869.GMO_09230"/>
<dbReference type="EMBL" id="AGQV01000001">
    <property type="protein sequence ID" value="EHH69615.1"/>
    <property type="molecule type" value="Genomic_DNA"/>
</dbReference>
<name>G6XHF7_9PROT</name>
<dbReference type="AlphaFoldDB" id="G6XHF7"/>